<dbReference type="VEuPathDB" id="VectorBase:AQUA007687"/>
<evidence type="ECO:0000256" key="1">
    <source>
        <dbReference type="SAM" id="Coils"/>
    </source>
</evidence>
<evidence type="ECO:0000313" key="3">
    <source>
        <dbReference type="EnsemblMetazoa" id="AQUA007687-PA"/>
    </source>
</evidence>
<feature type="region of interest" description="Disordered" evidence="2">
    <location>
        <begin position="30"/>
        <end position="56"/>
    </location>
</feature>
<feature type="compositionally biased region" description="Basic and acidic residues" evidence="2">
    <location>
        <begin position="279"/>
        <end position="296"/>
    </location>
</feature>
<dbReference type="AlphaFoldDB" id="A0A182XCY7"/>
<feature type="region of interest" description="Disordered" evidence="2">
    <location>
        <begin position="844"/>
        <end position="984"/>
    </location>
</feature>
<feature type="compositionally biased region" description="Low complexity" evidence="2">
    <location>
        <begin position="507"/>
        <end position="528"/>
    </location>
</feature>
<proteinExistence type="predicted"/>
<feature type="compositionally biased region" description="Low complexity" evidence="2">
    <location>
        <begin position="857"/>
        <end position="868"/>
    </location>
</feature>
<dbReference type="EnsemblMetazoa" id="AQUA007687-RA">
    <property type="protein sequence ID" value="AQUA007687-PA"/>
    <property type="gene ID" value="AQUA007687"/>
</dbReference>
<keyword evidence="4" id="KW-1185">Reference proteome</keyword>
<feature type="compositionally biased region" description="Low complexity" evidence="2">
    <location>
        <begin position="957"/>
        <end position="970"/>
    </location>
</feature>
<feature type="region of interest" description="Disordered" evidence="2">
    <location>
        <begin position="647"/>
        <end position="699"/>
    </location>
</feature>
<evidence type="ECO:0000313" key="4">
    <source>
        <dbReference type="Proteomes" id="UP000076407"/>
    </source>
</evidence>
<feature type="region of interest" description="Disordered" evidence="2">
    <location>
        <begin position="183"/>
        <end position="232"/>
    </location>
</feature>
<feature type="region of interest" description="Disordered" evidence="2">
    <location>
        <begin position="1057"/>
        <end position="1114"/>
    </location>
</feature>
<feature type="compositionally biased region" description="Low complexity" evidence="2">
    <location>
        <begin position="675"/>
        <end position="684"/>
    </location>
</feature>
<reference evidence="3" key="1">
    <citation type="submission" date="2020-05" db="UniProtKB">
        <authorList>
            <consortium name="EnsemblMetazoa"/>
        </authorList>
    </citation>
    <scope>IDENTIFICATION</scope>
    <source>
        <strain evidence="3">SANGQUA</strain>
    </source>
</reference>
<feature type="compositionally biased region" description="Basic and acidic residues" evidence="2">
    <location>
        <begin position="360"/>
        <end position="384"/>
    </location>
</feature>
<organism evidence="3 4">
    <name type="scientific">Anopheles quadriannulatus</name>
    <name type="common">Mosquito</name>
    <dbReference type="NCBI Taxonomy" id="34691"/>
    <lineage>
        <taxon>Eukaryota</taxon>
        <taxon>Metazoa</taxon>
        <taxon>Ecdysozoa</taxon>
        <taxon>Arthropoda</taxon>
        <taxon>Hexapoda</taxon>
        <taxon>Insecta</taxon>
        <taxon>Pterygota</taxon>
        <taxon>Neoptera</taxon>
        <taxon>Endopterygota</taxon>
        <taxon>Diptera</taxon>
        <taxon>Nematocera</taxon>
        <taxon>Culicoidea</taxon>
        <taxon>Culicidae</taxon>
        <taxon>Anophelinae</taxon>
        <taxon>Anopheles</taxon>
    </lineage>
</organism>
<evidence type="ECO:0000256" key="2">
    <source>
        <dbReference type="SAM" id="MobiDB-lite"/>
    </source>
</evidence>
<feature type="coiled-coil region" evidence="1">
    <location>
        <begin position="107"/>
        <end position="141"/>
    </location>
</feature>
<feature type="compositionally biased region" description="Basic and acidic residues" evidence="2">
    <location>
        <begin position="309"/>
        <end position="321"/>
    </location>
</feature>
<feature type="compositionally biased region" description="Low complexity" evidence="2">
    <location>
        <begin position="885"/>
        <end position="902"/>
    </location>
</feature>
<sequence length="1114" mass="120579">MGVMLSVLVAGVGAMDLIYCLAYVSGSEQPSNAIEDVPDKQQHEQQQQQQQPDAKVEQLEQYKETVRQQIKAAPPRSTVEGVTYAQDGVPYKDGYRLEPSVEGAAQLDVLIEKLRILERQSQEKEQQLEQMSVQMSELERSTAEQSLIIEELRSRSTSRAHSVEPLGAYRNNLSPADAVPQIVLNEPHDSGGGGADEPRPSSSKFRPIRRDDGLRRSVKRRSVTSVTSLEDRTDELERLSQLEDEECARMDDYIPIVYSRDELQDPMNRRHNISPIPESCHHHEDDERQWVPERSPEPTLAANTTRPWGDIKLDEMKEKAALRPSRSMSIEEEELEPPAVAQQLHVSESAPSNLSSHSNSPDREERRGSGRVEPMLRRTTKEADLTSLLQEQQKEQQQQGGGGASQSQASSSSRPPWTTEIIVPEDDAVVDDYDSDGGGCTATATRRRPIPQFMQSKSPSPYADGASVHGYERPPLADISNRLVPLVPPPYPSRPRSPTPYDEPAGSSRESTPSSGSSSSSSTSSSTSFHRASLEKISNGFVSRARSISPHRAAGREGRRFVSSSRSPSPTRAVSTGRRGHDASPDDDVPPADPMRWRRRRPGDLRLGSSNAPSARAVTPADGNDVGGGAGTGRLLSPLAAALVDADAGAEGDTEGENGEQQLLSVAPRRRGSGRSKASASPGSSPAPPGRRYKERKRVARSLTPIDYDQTFMDSFTEQHLLVTPSELEDYINSMDAISFEPPPLVKPAYLYPAALPSLVLTDEQGTDAQFHDEMSAKSFYGQSHAHEGVTLNHRVSYCEWIKKFPDNQTSHLALEDFDSDDEEVEQICRQAVEVEALFPAALPQSAGNTPQPSKPLTPATATAPAQPGDERNEFPVHRTPAYATPSPVSLVSDLSDLSSPSSQPPSPSLSLATQPSPTVSSSLALGSPLLNSYHNHNAPEHHFTPIPSDSLDTHDSSSPLSSSLHSPQSPAAPPSPQHHTTTAPLRPSLAVPVVPSRTPSVSPLPLDASPEELVFEIGHLDGLIFEAKSREPTPSRAPSRSEPLLRPDELAFDIGNMGGLILGPPSRSVSPVPPTPHPSIESSGGGGASLSPLSWESAAGSAAAHNEHTKQPQ</sequence>
<feature type="compositionally biased region" description="Acidic residues" evidence="2">
    <location>
        <begin position="648"/>
        <end position="658"/>
    </location>
</feature>
<feature type="compositionally biased region" description="Polar residues" evidence="2">
    <location>
        <begin position="919"/>
        <end position="936"/>
    </location>
</feature>
<accession>A0A182XCY7</accession>
<feature type="compositionally biased region" description="Pro residues" evidence="2">
    <location>
        <begin position="486"/>
        <end position="498"/>
    </location>
</feature>
<feature type="compositionally biased region" description="Low complexity" evidence="2">
    <location>
        <begin position="909"/>
        <end position="918"/>
    </location>
</feature>
<feature type="compositionally biased region" description="Acidic residues" evidence="2">
    <location>
        <begin position="423"/>
        <end position="435"/>
    </location>
</feature>
<feature type="compositionally biased region" description="Low complexity" evidence="2">
    <location>
        <begin position="347"/>
        <end position="359"/>
    </location>
</feature>
<dbReference type="STRING" id="34691.A0A182XCY7"/>
<feature type="compositionally biased region" description="Low complexity" evidence="2">
    <location>
        <begin position="562"/>
        <end position="576"/>
    </location>
</feature>
<feature type="region of interest" description="Disordered" evidence="2">
    <location>
        <begin position="274"/>
        <end position="630"/>
    </location>
</feature>
<feature type="compositionally biased region" description="Low complexity" evidence="2">
    <location>
        <begin position="387"/>
        <end position="398"/>
    </location>
</feature>
<keyword evidence="1" id="KW-0175">Coiled coil</keyword>
<protein>
    <submittedName>
        <fullName evidence="3">Uncharacterized protein</fullName>
    </submittedName>
</protein>
<dbReference type="Proteomes" id="UP000076407">
    <property type="component" value="Unassembled WGS sequence"/>
</dbReference>
<name>A0A182XCY7_ANOQN</name>